<keyword evidence="10" id="KW-1185">Reference proteome</keyword>
<dbReference type="RefSeq" id="WP_092609589.1">
    <property type="nucleotide sequence ID" value="NZ_FMYF01000005.1"/>
</dbReference>
<evidence type="ECO:0000256" key="2">
    <source>
        <dbReference type="ARBA" id="ARBA00022670"/>
    </source>
</evidence>
<keyword evidence="5" id="KW-0190">Covalent protein-DNA linkage</keyword>
<dbReference type="OrthoDB" id="9782620at2"/>
<keyword evidence="7" id="KW-0456">Lyase</keyword>
<accession>A0A1G6GUR0</accession>
<keyword evidence="2 8" id="KW-0645">Protease</keyword>
<dbReference type="STRING" id="1577474.GA0111570_105104"/>
<dbReference type="InterPro" id="IPR036590">
    <property type="entry name" value="SRAP-like"/>
</dbReference>
<evidence type="ECO:0000256" key="8">
    <source>
        <dbReference type="RuleBase" id="RU364100"/>
    </source>
</evidence>
<dbReference type="SUPFAM" id="SSF143081">
    <property type="entry name" value="BB1717-like"/>
    <property type="match status" value="1"/>
</dbReference>
<dbReference type="EMBL" id="FMYF01000005">
    <property type="protein sequence ID" value="SDB85770.1"/>
    <property type="molecule type" value="Genomic_DNA"/>
</dbReference>
<dbReference type="PANTHER" id="PTHR13604">
    <property type="entry name" value="DC12-RELATED"/>
    <property type="match status" value="1"/>
</dbReference>
<evidence type="ECO:0000256" key="5">
    <source>
        <dbReference type="ARBA" id="ARBA00023124"/>
    </source>
</evidence>
<dbReference type="GO" id="GO:0003697">
    <property type="term" value="F:single-stranded DNA binding"/>
    <property type="evidence" value="ECO:0007669"/>
    <property type="project" value="InterPro"/>
</dbReference>
<evidence type="ECO:0000256" key="4">
    <source>
        <dbReference type="ARBA" id="ARBA00022801"/>
    </source>
</evidence>
<evidence type="ECO:0000256" key="6">
    <source>
        <dbReference type="ARBA" id="ARBA00023125"/>
    </source>
</evidence>
<dbReference type="Gene3D" id="3.90.1680.10">
    <property type="entry name" value="SOS response associated peptidase-like"/>
    <property type="match status" value="1"/>
</dbReference>
<dbReference type="Pfam" id="PF02586">
    <property type="entry name" value="SRAP"/>
    <property type="match status" value="1"/>
</dbReference>
<gene>
    <name evidence="9" type="ORF">GA0111570_105104</name>
</gene>
<reference evidence="9 10" key="1">
    <citation type="submission" date="2016-06" db="EMBL/GenBank/DDBJ databases">
        <authorList>
            <person name="Olsen C.W."/>
            <person name="Carey S."/>
            <person name="Hinshaw L."/>
            <person name="Karasin A.I."/>
        </authorList>
    </citation>
    <scope>NUCLEOTIDE SEQUENCE [LARGE SCALE GENOMIC DNA]</scope>
    <source>
        <strain evidence="9 10">LZ-22</strain>
    </source>
</reference>
<dbReference type="Proteomes" id="UP000199086">
    <property type="component" value="Unassembled WGS sequence"/>
</dbReference>
<evidence type="ECO:0000256" key="3">
    <source>
        <dbReference type="ARBA" id="ARBA00022763"/>
    </source>
</evidence>
<dbReference type="GO" id="GO:0016829">
    <property type="term" value="F:lyase activity"/>
    <property type="evidence" value="ECO:0007669"/>
    <property type="project" value="UniProtKB-KW"/>
</dbReference>
<sequence length="239" mass="26345">MCGRYASGSSVDELVEEFDVEQVLPGVPGPSWNVAPTDVVRAVVERRAAQGASGVRSLVPMRWGLVPFWAEGTAGAARLINARGETAADKPSFRAAYRRRRCLLPADGYYEWQKLGQRKQPWFIHRQDNRQLAMAGLWETWVDRELPEDHPDRFVVTCTILTTAATDALGHVHDRMPMTVRSDAWAAWLDRDLQDPEEIAGLLVPDPGQDITSHPVAAAVGKVSNNFPGLVDPVALPGE</sequence>
<evidence type="ECO:0000313" key="9">
    <source>
        <dbReference type="EMBL" id="SDB85770.1"/>
    </source>
</evidence>
<evidence type="ECO:0000313" key="10">
    <source>
        <dbReference type="Proteomes" id="UP000199086"/>
    </source>
</evidence>
<dbReference type="EC" id="3.4.-.-" evidence="8"/>
<comment type="similarity">
    <text evidence="1 8">Belongs to the SOS response-associated peptidase family.</text>
</comment>
<keyword evidence="6" id="KW-0238">DNA-binding</keyword>
<keyword evidence="3" id="KW-0227">DNA damage</keyword>
<dbReference type="GO" id="GO:0006508">
    <property type="term" value="P:proteolysis"/>
    <property type="evidence" value="ECO:0007669"/>
    <property type="project" value="UniProtKB-KW"/>
</dbReference>
<dbReference type="GO" id="GO:0008233">
    <property type="term" value="F:peptidase activity"/>
    <property type="evidence" value="ECO:0007669"/>
    <property type="project" value="UniProtKB-KW"/>
</dbReference>
<dbReference type="PANTHER" id="PTHR13604:SF0">
    <property type="entry name" value="ABASIC SITE PROCESSING PROTEIN HMCES"/>
    <property type="match status" value="1"/>
</dbReference>
<dbReference type="AlphaFoldDB" id="A0A1G6GUR0"/>
<name>A0A1G6GUR0_9ACTN</name>
<dbReference type="GO" id="GO:0106300">
    <property type="term" value="P:protein-DNA covalent cross-linking repair"/>
    <property type="evidence" value="ECO:0007669"/>
    <property type="project" value="InterPro"/>
</dbReference>
<protein>
    <recommendedName>
        <fullName evidence="8">Abasic site processing protein</fullName>
        <ecNumber evidence="8">3.4.-.-</ecNumber>
    </recommendedName>
</protein>
<dbReference type="InterPro" id="IPR003738">
    <property type="entry name" value="SRAP"/>
</dbReference>
<evidence type="ECO:0000256" key="7">
    <source>
        <dbReference type="ARBA" id="ARBA00023239"/>
    </source>
</evidence>
<keyword evidence="4 8" id="KW-0378">Hydrolase</keyword>
<organism evidence="9 10">
    <name type="scientific">Raineyella antarctica</name>
    <dbReference type="NCBI Taxonomy" id="1577474"/>
    <lineage>
        <taxon>Bacteria</taxon>
        <taxon>Bacillati</taxon>
        <taxon>Actinomycetota</taxon>
        <taxon>Actinomycetes</taxon>
        <taxon>Propionibacteriales</taxon>
        <taxon>Propionibacteriaceae</taxon>
        <taxon>Raineyella</taxon>
    </lineage>
</organism>
<evidence type="ECO:0000256" key="1">
    <source>
        <dbReference type="ARBA" id="ARBA00008136"/>
    </source>
</evidence>
<proteinExistence type="inferred from homology"/>